<proteinExistence type="predicted"/>
<reference evidence="1" key="1">
    <citation type="journal article" date="2019" name="Environ. Microbiol.">
        <title>Fungal ecological strategies reflected in gene transcription - a case study of two litter decomposers.</title>
        <authorList>
            <person name="Barbi F."/>
            <person name="Kohler A."/>
            <person name="Barry K."/>
            <person name="Baskaran P."/>
            <person name="Daum C."/>
            <person name="Fauchery L."/>
            <person name="Ihrmark K."/>
            <person name="Kuo A."/>
            <person name="LaButti K."/>
            <person name="Lipzen A."/>
            <person name="Morin E."/>
            <person name="Grigoriev I.V."/>
            <person name="Henrissat B."/>
            <person name="Lindahl B."/>
            <person name="Martin F."/>
        </authorList>
    </citation>
    <scope>NUCLEOTIDE SEQUENCE</scope>
    <source>
        <strain evidence="1">JB14</strain>
    </source>
</reference>
<name>A0A6A4GP46_9AGAR</name>
<accession>A0A6A4GP46</accession>
<dbReference type="Gene3D" id="3.60.130.30">
    <property type="match status" value="1"/>
</dbReference>
<keyword evidence="2" id="KW-1185">Reference proteome</keyword>
<dbReference type="OrthoDB" id="3202607at2759"/>
<dbReference type="Proteomes" id="UP000799118">
    <property type="component" value="Unassembled WGS sequence"/>
</dbReference>
<feature type="non-terminal residue" evidence="1">
    <location>
        <position position="173"/>
    </location>
</feature>
<gene>
    <name evidence="1" type="ORF">BT96DRAFT_738170</name>
</gene>
<evidence type="ECO:0000313" key="1">
    <source>
        <dbReference type="EMBL" id="KAE9387549.1"/>
    </source>
</evidence>
<dbReference type="EMBL" id="ML769793">
    <property type="protein sequence ID" value="KAE9387549.1"/>
    <property type="molecule type" value="Genomic_DNA"/>
</dbReference>
<feature type="non-terminal residue" evidence="1">
    <location>
        <position position="1"/>
    </location>
</feature>
<protein>
    <submittedName>
        <fullName evidence="1">Uncharacterized protein</fullName>
    </submittedName>
</protein>
<organism evidence="1 2">
    <name type="scientific">Gymnopus androsaceus JB14</name>
    <dbReference type="NCBI Taxonomy" id="1447944"/>
    <lineage>
        <taxon>Eukaryota</taxon>
        <taxon>Fungi</taxon>
        <taxon>Dikarya</taxon>
        <taxon>Basidiomycota</taxon>
        <taxon>Agaricomycotina</taxon>
        <taxon>Agaricomycetes</taxon>
        <taxon>Agaricomycetidae</taxon>
        <taxon>Agaricales</taxon>
        <taxon>Marasmiineae</taxon>
        <taxon>Omphalotaceae</taxon>
        <taxon>Gymnopus</taxon>
    </lineage>
</organism>
<evidence type="ECO:0000313" key="2">
    <source>
        <dbReference type="Proteomes" id="UP000799118"/>
    </source>
</evidence>
<dbReference type="AlphaFoldDB" id="A0A6A4GP46"/>
<sequence>PTKCKNHHQGNYVSMPCGYSMGGGQQEPMNFLTSKHNAEVIDWVLEDQYMQHFACFMDCGTQAYFPQIHCLLSNLQWHLSEAHNPNLRKIFPGVCFAACHLNLGQVCTKLHNDLKNIFFAVCGVGAFGPFNHKTGGHLVLWELGIVIEFPSGCGFLFPSATIAHANIPISSDE</sequence>